<evidence type="ECO:0000313" key="4">
    <source>
        <dbReference type="Proteomes" id="UP001264980"/>
    </source>
</evidence>
<organism evidence="3 4">
    <name type="scientific">Dyadobacter fermentans</name>
    <dbReference type="NCBI Taxonomy" id="94254"/>
    <lineage>
        <taxon>Bacteria</taxon>
        <taxon>Pseudomonadati</taxon>
        <taxon>Bacteroidota</taxon>
        <taxon>Cytophagia</taxon>
        <taxon>Cytophagales</taxon>
        <taxon>Spirosomataceae</taxon>
        <taxon>Dyadobacter</taxon>
    </lineage>
</organism>
<feature type="chain" id="PRO_5046393382" description="DUF5683 domain-containing protein" evidence="1">
    <location>
        <begin position="25"/>
        <end position="217"/>
    </location>
</feature>
<proteinExistence type="predicted"/>
<keyword evidence="1" id="KW-0732">Signal</keyword>
<gene>
    <name evidence="3" type="ORF">J2W84_003859</name>
</gene>
<evidence type="ECO:0000259" key="2">
    <source>
        <dbReference type="Pfam" id="PF18935"/>
    </source>
</evidence>
<protein>
    <recommendedName>
        <fullName evidence="2">DUF5683 domain-containing protein</fullName>
    </recommendedName>
</protein>
<keyword evidence="4" id="KW-1185">Reference proteome</keyword>
<dbReference type="RefSeq" id="WP_309986191.1">
    <property type="nucleotide sequence ID" value="NZ_JAVDTI010000003.1"/>
</dbReference>
<evidence type="ECO:0000256" key="1">
    <source>
        <dbReference type="SAM" id="SignalP"/>
    </source>
</evidence>
<comment type="caution">
    <text evidence="3">The sequence shown here is derived from an EMBL/GenBank/DDBJ whole genome shotgun (WGS) entry which is preliminary data.</text>
</comment>
<dbReference type="Proteomes" id="UP001264980">
    <property type="component" value="Unassembled WGS sequence"/>
</dbReference>
<sequence length="217" mass="23883">MTHILKFSCIAAFYLALTTAPAISANPAYPDNSATADTARKPGTHDVKPRSPRKAALLAIVPGLGQGYNGDFWKLPIVYAALGGSIFTVHLNALKYHDYLKAYWSFYDQSTGTPAHGITEDTEMPVRVRKPLNTKSMVKLLTKDQIVRNKDVWRRYRNVSILTSGLIYVLTIIEANVAAHLKTFDVSDDLSVRIGPGAIEVPFSAFAPGLQVVFNFK</sequence>
<dbReference type="Pfam" id="PF18935">
    <property type="entry name" value="DUF5683"/>
    <property type="match status" value="1"/>
</dbReference>
<accession>A0ABU1R074</accession>
<reference evidence="3 4" key="1">
    <citation type="submission" date="2023-07" db="EMBL/GenBank/DDBJ databases">
        <title>Sorghum-associated microbial communities from plants grown in Nebraska, USA.</title>
        <authorList>
            <person name="Schachtman D."/>
        </authorList>
    </citation>
    <scope>NUCLEOTIDE SEQUENCE [LARGE SCALE GENOMIC DNA]</scope>
    <source>
        <strain evidence="3 4">BE57</strain>
    </source>
</reference>
<name>A0ABU1R074_9BACT</name>
<feature type="signal peptide" evidence="1">
    <location>
        <begin position="1"/>
        <end position="24"/>
    </location>
</feature>
<dbReference type="InterPro" id="IPR043738">
    <property type="entry name" value="DUF5683"/>
</dbReference>
<dbReference type="EMBL" id="JAVDTI010000003">
    <property type="protein sequence ID" value="MDR6806811.1"/>
    <property type="molecule type" value="Genomic_DNA"/>
</dbReference>
<evidence type="ECO:0000313" key="3">
    <source>
        <dbReference type="EMBL" id="MDR6806811.1"/>
    </source>
</evidence>
<feature type="domain" description="DUF5683" evidence="2">
    <location>
        <begin position="49"/>
        <end position="216"/>
    </location>
</feature>